<evidence type="ECO:0000256" key="6">
    <source>
        <dbReference type="ARBA" id="ARBA00023295"/>
    </source>
</evidence>
<dbReference type="PANTHER" id="PTHR22600">
    <property type="entry name" value="BETA-HEXOSAMINIDASE"/>
    <property type="match status" value="1"/>
</dbReference>
<keyword evidence="5" id="KW-0325">Glycoprotein</keyword>
<evidence type="ECO:0000256" key="2">
    <source>
        <dbReference type="ARBA" id="ARBA00006285"/>
    </source>
</evidence>
<dbReference type="Gene3D" id="3.20.20.80">
    <property type="entry name" value="Glycosidases"/>
    <property type="match status" value="1"/>
</dbReference>
<evidence type="ECO:0000313" key="10">
    <source>
        <dbReference type="EMBL" id="KAK5986093.1"/>
    </source>
</evidence>
<dbReference type="GO" id="GO:0004563">
    <property type="term" value="F:beta-N-acetylhexosaminidase activity"/>
    <property type="evidence" value="ECO:0007669"/>
    <property type="project" value="UniProtKB-EC"/>
</dbReference>
<keyword evidence="11" id="KW-1185">Reference proteome</keyword>
<dbReference type="InterPro" id="IPR015883">
    <property type="entry name" value="Glyco_hydro_20_cat"/>
</dbReference>
<keyword evidence="6" id="KW-0326">Glycosidase</keyword>
<accession>A0AAN8GF15</accession>
<name>A0AAN8GF15_TRICO</name>
<evidence type="ECO:0000259" key="8">
    <source>
        <dbReference type="Pfam" id="PF00728"/>
    </source>
</evidence>
<dbReference type="SUPFAM" id="SSF55545">
    <property type="entry name" value="beta-N-acetylhexosaminidase-like domain"/>
    <property type="match status" value="1"/>
</dbReference>
<dbReference type="GO" id="GO:0006689">
    <property type="term" value="P:ganglioside catabolic process"/>
    <property type="evidence" value="ECO:0007669"/>
    <property type="project" value="TreeGrafter"/>
</dbReference>
<dbReference type="SUPFAM" id="SSF51445">
    <property type="entry name" value="(Trans)glycosidases"/>
    <property type="match status" value="1"/>
</dbReference>
<dbReference type="GO" id="GO:0005975">
    <property type="term" value="P:carbohydrate metabolic process"/>
    <property type="evidence" value="ECO:0007669"/>
    <property type="project" value="InterPro"/>
</dbReference>
<evidence type="ECO:0000256" key="5">
    <source>
        <dbReference type="ARBA" id="ARBA00023180"/>
    </source>
</evidence>
<dbReference type="PANTHER" id="PTHR22600:SF21">
    <property type="entry name" value="BETA-HEXOSAMINIDASE A"/>
    <property type="match status" value="1"/>
</dbReference>
<evidence type="ECO:0000256" key="4">
    <source>
        <dbReference type="ARBA" id="ARBA00022801"/>
    </source>
</evidence>
<comment type="catalytic activity">
    <reaction evidence="1">
        <text>Hydrolysis of terminal non-reducing N-acetyl-D-hexosamine residues in N-acetyl-beta-D-hexosaminides.</text>
        <dbReference type="EC" id="3.2.1.52"/>
    </reaction>
</comment>
<dbReference type="InterPro" id="IPR017853">
    <property type="entry name" value="GH"/>
</dbReference>
<dbReference type="Pfam" id="PF14845">
    <property type="entry name" value="Glycohydro_20b2"/>
    <property type="match status" value="1"/>
</dbReference>
<feature type="active site" description="Proton donor" evidence="7">
    <location>
        <position position="295"/>
    </location>
</feature>
<evidence type="ECO:0000256" key="3">
    <source>
        <dbReference type="ARBA" id="ARBA00012663"/>
    </source>
</evidence>
<dbReference type="InterPro" id="IPR029019">
    <property type="entry name" value="HEX_eukaryotic_N"/>
</dbReference>
<evidence type="ECO:0000259" key="9">
    <source>
        <dbReference type="Pfam" id="PF14845"/>
    </source>
</evidence>
<comment type="similarity">
    <text evidence="2">Belongs to the glycosyl hydrolase 20 family.</text>
</comment>
<dbReference type="PRINTS" id="PR00738">
    <property type="entry name" value="GLHYDRLASE20"/>
</dbReference>
<dbReference type="Proteomes" id="UP001331761">
    <property type="component" value="Unassembled WGS sequence"/>
</dbReference>
<dbReference type="GO" id="GO:0030203">
    <property type="term" value="P:glycosaminoglycan metabolic process"/>
    <property type="evidence" value="ECO:0007669"/>
    <property type="project" value="TreeGrafter"/>
</dbReference>
<protein>
    <recommendedName>
        <fullName evidence="3">beta-N-acetylhexosaminidase</fullName>
        <ecNumber evidence="3">3.2.1.52</ecNumber>
    </recommendedName>
</protein>
<organism evidence="10 11">
    <name type="scientific">Trichostrongylus colubriformis</name>
    <name type="common">Black scour worm</name>
    <dbReference type="NCBI Taxonomy" id="6319"/>
    <lineage>
        <taxon>Eukaryota</taxon>
        <taxon>Metazoa</taxon>
        <taxon>Ecdysozoa</taxon>
        <taxon>Nematoda</taxon>
        <taxon>Chromadorea</taxon>
        <taxon>Rhabditida</taxon>
        <taxon>Rhabditina</taxon>
        <taxon>Rhabditomorpha</taxon>
        <taxon>Strongyloidea</taxon>
        <taxon>Trichostrongylidae</taxon>
        <taxon>Trichostrongylus</taxon>
    </lineage>
</organism>
<evidence type="ECO:0000256" key="1">
    <source>
        <dbReference type="ARBA" id="ARBA00001231"/>
    </source>
</evidence>
<dbReference type="GO" id="GO:0016020">
    <property type="term" value="C:membrane"/>
    <property type="evidence" value="ECO:0007669"/>
    <property type="project" value="TreeGrafter"/>
</dbReference>
<keyword evidence="4" id="KW-0378">Hydrolase</keyword>
<dbReference type="Pfam" id="PF00728">
    <property type="entry name" value="Glyco_hydro_20"/>
    <property type="match status" value="1"/>
</dbReference>
<dbReference type="Gene3D" id="3.30.379.10">
    <property type="entry name" value="Chitobiase/beta-hexosaminidase domain 2-like"/>
    <property type="match status" value="1"/>
</dbReference>
<feature type="domain" description="Beta-hexosaminidase eukaryotic type N-terminal" evidence="9">
    <location>
        <begin position="13"/>
        <end position="128"/>
    </location>
</feature>
<reference evidence="10 11" key="1">
    <citation type="submission" date="2019-10" db="EMBL/GenBank/DDBJ databases">
        <title>Assembly and Annotation for the nematode Trichostrongylus colubriformis.</title>
        <authorList>
            <person name="Martin J."/>
        </authorList>
    </citation>
    <scope>NUCLEOTIDE SEQUENCE [LARGE SCALE GENOMIC DNA]</scope>
    <source>
        <strain evidence="10">G859</strain>
        <tissue evidence="10">Whole worm</tissue>
    </source>
</reference>
<feature type="domain" description="Glycoside hydrolase family 20 catalytic" evidence="8">
    <location>
        <begin position="150"/>
        <end position="331"/>
    </location>
</feature>
<evidence type="ECO:0000313" key="11">
    <source>
        <dbReference type="Proteomes" id="UP001331761"/>
    </source>
</evidence>
<gene>
    <name evidence="10" type="ORF">GCK32_010539</name>
</gene>
<evidence type="ECO:0000256" key="7">
    <source>
        <dbReference type="PIRSR" id="PIRSR625705-1"/>
    </source>
</evidence>
<dbReference type="InterPro" id="IPR025705">
    <property type="entry name" value="Beta_hexosaminidase_sua/sub"/>
</dbReference>
<dbReference type="EC" id="3.2.1.52" evidence="3"/>
<dbReference type="GO" id="GO:0005764">
    <property type="term" value="C:lysosome"/>
    <property type="evidence" value="ECO:0007669"/>
    <property type="project" value="TreeGrafter"/>
</dbReference>
<sequence length="332" mass="38388">MTYMYVKNFSGGVWPLPWKIHYDDTNHTINPGEFHFISKVGSCDVIDKAIERYQKLTFPLYDPATYSDSPATLTSLTIEVKTECNTKVPQLSMDETYSLSIDKEKDEALLSANEVWGALRGLETFSQLVFQPVRNKYRVRTASVKDGPRFPHRGTLIDTGRHYLSLSMILQHLDVMSQNKMNVLHWHIVDSEAFPYTSEKFPNMSLLGAYTRAHIYSIDDIRKIIDYARLRGIRVVPEFDTPDLLSHCYNTKGEINQLPNIIDPTLPANFEFLSEFFDEALSLFGDKFMHFGGDEVESDMQQCWENNPEVKKRMKDMGCANTNCLLNYYWRK</sequence>
<dbReference type="InterPro" id="IPR029018">
    <property type="entry name" value="Hex-like_dom2"/>
</dbReference>
<comment type="caution">
    <text evidence="10">The sequence shown here is derived from an EMBL/GenBank/DDBJ whole genome shotgun (WGS) entry which is preliminary data.</text>
</comment>
<proteinExistence type="inferred from homology"/>
<dbReference type="AlphaFoldDB" id="A0AAN8GF15"/>
<dbReference type="EMBL" id="WIXE01001026">
    <property type="protein sequence ID" value="KAK5986093.1"/>
    <property type="molecule type" value="Genomic_DNA"/>
</dbReference>